<dbReference type="Gene3D" id="3.40.50.300">
    <property type="entry name" value="P-loop containing nucleotide triphosphate hydrolases"/>
    <property type="match status" value="1"/>
</dbReference>
<keyword evidence="5 7" id="KW-1278">Translocase</keyword>
<keyword evidence="2 7" id="KW-1003">Cell membrane</keyword>
<evidence type="ECO:0000256" key="4">
    <source>
        <dbReference type="ARBA" id="ARBA00022840"/>
    </source>
</evidence>
<dbReference type="PROSITE" id="PS50893">
    <property type="entry name" value="ABC_TRANSPORTER_2"/>
    <property type="match status" value="1"/>
</dbReference>
<dbReference type="GO" id="GO:0015847">
    <property type="term" value="P:putrescine transport"/>
    <property type="evidence" value="ECO:0007669"/>
    <property type="project" value="UniProtKB-ARBA"/>
</dbReference>
<dbReference type="InterPro" id="IPR050093">
    <property type="entry name" value="ABC_SmlMolc_Importer"/>
</dbReference>
<keyword evidence="1 7" id="KW-0813">Transport</keyword>
<dbReference type="GO" id="GO:0043190">
    <property type="term" value="C:ATP-binding cassette (ABC) transporter complex"/>
    <property type="evidence" value="ECO:0007669"/>
    <property type="project" value="InterPro"/>
</dbReference>
<dbReference type="EMBL" id="QFBC01000011">
    <property type="protein sequence ID" value="PWE54247.1"/>
    <property type="molecule type" value="Genomic_DNA"/>
</dbReference>
<dbReference type="NCBIfam" id="TIGR01187">
    <property type="entry name" value="potA"/>
    <property type="match status" value="1"/>
</dbReference>
<dbReference type="AlphaFoldDB" id="A0A2U2DLR4"/>
<dbReference type="GO" id="GO:0005524">
    <property type="term" value="F:ATP binding"/>
    <property type="evidence" value="ECO:0007669"/>
    <property type="project" value="UniProtKB-KW"/>
</dbReference>
<dbReference type="PANTHER" id="PTHR42781:SF4">
    <property type="entry name" value="SPERMIDINE_PUTRESCINE IMPORT ATP-BINDING PROTEIN POTA"/>
    <property type="match status" value="1"/>
</dbReference>
<dbReference type="PANTHER" id="PTHR42781">
    <property type="entry name" value="SPERMIDINE/PUTRESCINE IMPORT ATP-BINDING PROTEIN POTA"/>
    <property type="match status" value="1"/>
</dbReference>
<dbReference type="InterPro" id="IPR003439">
    <property type="entry name" value="ABC_transporter-like_ATP-bd"/>
</dbReference>
<comment type="caution">
    <text evidence="9">The sequence shown here is derived from an EMBL/GenBank/DDBJ whole genome shotgun (WGS) entry which is preliminary data.</text>
</comment>
<dbReference type="InterPro" id="IPR027417">
    <property type="entry name" value="P-loop_NTPase"/>
</dbReference>
<accession>A0A2U2DLR4</accession>
<keyword evidence="3 7" id="KW-0547">Nucleotide-binding</keyword>
<dbReference type="SMART" id="SM00382">
    <property type="entry name" value="AAA"/>
    <property type="match status" value="1"/>
</dbReference>
<sequence length="354" mass="39179">MTSGAVSIRQIYKAYGSYTALDGISLDIAAGEFLTLLGPSGSGKTTLLNVIAGFERPDSGSLLVDNAEFITRPPHKRDLGMVFQSYALFPHMDVFANVAYPLKLRKVNASAIRSKVMMALETVHMAHLAGRRTHELSGGQRQRVALARAIVFEPKLLLMDEPLSALDKNLREHMQIELKRLHRTLGMTTVYVTHDQQEALTMSDRIAVLDRGRIMQLDTPKTVYDAPNCKFVAGFMGDTRFVPVERSGQDFTLGGRPLRLGTTPQKAADDIYLMVRPERLRWQGAAERDNRIEGQVIDVTYLGDSHMVSLQLPQSTEISIRHTGAENTPLPGPGDKLALWMTPEASVIVEGARQ</sequence>
<evidence type="ECO:0000256" key="2">
    <source>
        <dbReference type="ARBA" id="ARBA00022475"/>
    </source>
</evidence>
<dbReference type="PROSITE" id="PS00211">
    <property type="entry name" value="ABC_TRANSPORTER_1"/>
    <property type="match status" value="1"/>
</dbReference>
<dbReference type="SUPFAM" id="SSF50331">
    <property type="entry name" value="MOP-like"/>
    <property type="match status" value="1"/>
</dbReference>
<dbReference type="GO" id="GO:0016887">
    <property type="term" value="F:ATP hydrolysis activity"/>
    <property type="evidence" value="ECO:0007669"/>
    <property type="project" value="InterPro"/>
</dbReference>
<organism evidence="9 10">
    <name type="scientific">Metarhizobium album</name>
    <dbReference type="NCBI Taxonomy" id="2182425"/>
    <lineage>
        <taxon>Bacteria</taxon>
        <taxon>Pseudomonadati</taxon>
        <taxon>Pseudomonadota</taxon>
        <taxon>Alphaproteobacteria</taxon>
        <taxon>Hyphomicrobiales</taxon>
        <taxon>Rhizobiaceae</taxon>
        <taxon>Metarhizobium</taxon>
    </lineage>
</organism>
<dbReference type="OrthoDB" id="9802264at2"/>
<dbReference type="Gene3D" id="2.40.50.100">
    <property type="match status" value="1"/>
</dbReference>
<proteinExistence type="inferred from homology"/>
<dbReference type="Pfam" id="PF08402">
    <property type="entry name" value="TOBE_2"/>
    <property type="match status" value="1"/>
</dbReference>
<name>A0A2U2DLR4_9HYPH</name>
<evidence type="ECO:0000256" key="1">
    <source>
        <dbReference type="ARBA" id="ARBA00022448"/>
    </source>
</evidence>
<evidence type="ECO:0000256" key="3">
    <source>
        <dbReference type="ARBA" id="ARBA00022741"/>
    </source>
</evidence>
<dbReference type="InterPro" id="IPR005893">
    <property type="entry name" value="PotA-like"/>
</dbReference>
<comment type="similarity">
    <text evidence="7">Belongs to the ABC transporter superfamily. Spermidine/putrescine importer (TC 3.A.1.11.1) family.</text>
</comment>
<dbReference type="SUPFAM" id="SSF52540">
    <property type="entry name" value="P-loop containing nucleoside triphosphate hydrolases"/>
    <property type="match status" value="1"/>
</dbReference>
<keyword evidence="4 7" id="KW-0067">ATP-binding</keyword>
<dbReference type="InterPro" id="IPR008995">
    <property type="entry name" value="Mo/tungstate-bd_C_term_dom"/>
</dbReference>
<evidence type="ECO:0000313" key="10">
    <source>
        <dbReference type="Proteomes" id="UP000245252"/>
    </source>
</evidence>
<feature type="domain" description="ABC transporter" evidence="8">
    <location>
        <begin position="6"/>
        <end position="236"/>
    </location>
</feature>
<evidence type="ECO:0000256" key="6">
    <source>
        <dbReference type="ARBA" id="ARBA00023136"/>
    </source>
</evidence>
<comment type="function">
    <text evidence="7">Part of the ABC transporter complex PotABCD involved in spermidine/putrescine import. Responsible for energy coupling to the transport system.</text>
</comment>
<dbReference type="InterPro" id="IPR003593">
    <property type="entry name" value="AAA+_ATPase"/>
</dbReference>
<keyword evidence="6 7" id="KW-0472">Membrane</keyword>
<evidence type="ECO:0000259" key="8">
    <source>
        <dbReference type="PROSITE" id="PS50893"/>
    </source>
</evidence>
<dbReference type="GO" id="GO:0015417">
    <property type="term" value="F:ABC-type polyamine transporter activity"/>
    <property type="evidence" value="ECO:0007669"/>
    <property type="project" value="UniProtKB-EC"/>
</dbReference>
<dbReference type="InterPro" id="IPR013611">
    <property type="entry name" value="Transp-assoc_OB_typ2"/>
</dbReference>
<keyword evidence="10" id="KW-1185">Reference proteome</keyword>
<protein>
    <recommendedName>
        <fullName evidence="7">Spermidine/putrescine import ATP-binding protein PotA</fullName>
        <ecNumber evidence="7">7.6.2.11</ecNumber>
    </recommendedName>
</protein>
<dbReference type="EC" id="7.6.2.11" evidence="7"/>
<comment type="catalytic activity">
    <reaction evidence="7">
        <text>ATP + H2O + polyamine-[polyamine-binding protein]Side 1 = ADP + phosphate + polyamineSide 2 + [polyamine-binding protein]Side 1.</text>
        <dbReference type="EC" id="7.6.2.11"/>
    </reaction>
</comment>
<evidence type="ECO:0000256" key="5">
    <source>
        <dbReference type="ARBA" id="ARBA00022967"/>
    </source>
</evidence>
<dbReference type="RefSeq" id="WP_109460271.1">
    <property type="nucleotide sequence ID" value="NZ_QFBC01000011.1"/>
</dbReference>
<evidence type="ECO:0000313" key="9">
    <source>
        <dbReference type="EMBL" id="PWE54247.1"/>
    </source>
</evidence>
<dbReference type="Pfam" id="PF00005">
    <property type="entry name" value="ABC_tran"/>
    <property type="match status" value="1"/>
</dbReference>
<reference evidence="9 10" key="1">
    <citation type="submission" date="2018-05" db="EMBL/GenBank/DDBJ databases">
        <title>The draft genome of strain NS-104.</title>
        <authorList>
            <person name="Hang P."/>
            <person name="Jiang J."/>
        </authorList>
    </citation>
    <scope>NUCLEOTIDE SEQUENCE [LARGE SCALE GENOMIC DNA]</scope>
    <source>
        <strain evidence="9 10">NS-104</strain>
    </source>
</reference>
<evidence type="ECO:0000256" key="7">
    <source>
        <dbReference type="RuleBase" id="RU364083"/>
    </source>
</evidence>
<gene>
    <name evidence="7" type="primary">potA</name>
    <name evidence="9" type="ORF">DEM27_21320</name>
</gene>
<dbReference type="FunFam" id="3.40.50.300:FF:000133">
    <property type="entry name" value="Spermidine/putrescine import ATP-binding protein PotA"/>
    <property type="match status" value="1"/>
</dbReference>
<comment type="subunit">
    <text evidence="7">The complex is composed of two ATP-binding proteins (PotA), two transmembrane proteins (PotB and PotC) and a solute-binding protein (PotD).</text>
</comment>
<dbReference type="Proteomes" id="UP000245252">
    <property type="component" value="Unassembled WGS sequence"/>
</dbReference>
<dbReference type="InterPro" id="IPR017871">
    <property type="entry name" value="ABC_transporter-like_CS"/>
</dbReference>